<dbReference type="Pfam" id="PF02630">
    <property type="entry name" value="SCO1-SenC"/>
    <property type="match status" value="1"/>
</dbReference>
<evidence type="ECO:0000256" key="1">
    <source>
        <dbReference type="ARBA" id="ARBA00010996"/>
    </source>
</evidence>
<evidence type="ECO:0000313" key="4">
    <source>
        <dbReference type="EMBL" id="MCM8568568.1"/>
    </source>
</evidence>
<dbReference type="CDD" id="cd02968">
    <property type="entry name" value="SCO"/>
    <property type="match status" value="1"/>
</dbReference>
<dbReference type="Proteomes" id="UP001155077">
    <property type="component" value="Unassembled WGS sequence"/>
</dbReference>
<dbReference type="EMBL" id="JAMSCK010000002">
    <property type="protein sequence ID" value="MCM8568568.1"/>
    <property type="molecule type" value="Genomic_DNA"/>
</dbReference>
<evidence type="ECO:0000313" key="5">
    <source>
        <dbReference type="Proteomes" id="UP001155077"/>
    </source>
</evidence>
<proteinExistence type="inferred from homology"/>
<dbReference type="PROSITE" id="PS51257">
    <property type="entry name" value="PROKAR_LIPOPROTEIN"/>
    <property type="match status" value="1"/>
</dbReference>
<sequence>MKISKAYFFILLMIIYFSLSCDQSLNKELPVYNPSDFNPELVDISLQNKKEDHTVLDFELINQNGELITQDHYKDKIYIVDFFFTSCPSICPIMTTNMAKLQNKFYNENDVMFLSISVTPNMDSIPVLKKYAIEQGVIDSKWNITTGNKKHIYELARKSYFAAVDQGDGGVQDFIHTPYFILVDKKKRIRGVYDGTKDIEVERLERDIKILTN</sequence>
<dbReference type="RefSeq" id="WP_252110970.1">
    <property type="nucleotide sequence ID" value="NZ_JAMSCK010000002.1"/>
</dbReference>
<dbReference type="PANTHER" id="PTHR12151">
    <property type="entry name" value="ELECTRON TRANSPORT PROTIN SCO1/SENC FAMILY MEMBER"/>
    <property type="match status" value="1"/>
</dbReference>
<dbReference type="SUPFAM" id="SSF52833">
    <property type="entry name" value="Thioredoxin-like"/>
    <property type="match status" value="1"/>
</dbReference>
<dbReference type="InterPro" id="IPR036249">
    <property type="entry name" value="Thioredoxin-like_sf"/>
</dbReference>
<dbReference type="InterPro" id="IPR013766">
    <property type="entry name" value="Thioredoxin_domain"/>
</dbReference>
<reference evidence="4" key="1">
    <citation type="submission" date="2022-06" db="EMBL/GenBank/DDBJ databases">
        <title>Gramella sediminis sp. nov., isolated from deep-sea sediment of the Indian Ocean.</title>
        <authorList>
            <person name="Yang L."/>
        </authorList>
    </citation>
    <scope>NUCLEOTIDE SEQUENCE</scope>
    <source>
        <strain evidence="4">HMD3159</strain>
    </source>
</reference>
<dbReference type="Gene3D" id="3.40.30.10">
    <property type="entry name" value="Glutaredoxin"/>
    <property type="match status" value="1"/>
</dbReference>
<keyword evidence="2" id="KW-0186">Copper</keyword>
<name>A0ABT0YYM6_9FLAO</name>
<organism evidence="4 5">
    <name type="scientific">Gramella jeungdoensis</name>
    <dbReference type="NCBI Taxonomy" id="708091"/>
    <lineage>
        <taxon>Bacteria</taxon>
        <taxon>Pseudomonadati</taxon>
        <taxon>Bacteroidota</taxon>
        <taxon>Flavobacteriia</taxon>
        <taxon>Flavobacteriales</taxon>
        <taxon>Flavobacteriaceae</taxon>
        <taxon>Christiangramia</taxon>
    </lineage>
</organism>
<evidence type="ECO:0000256" key="2">
    <source>
        <dbReference type="ARBA" id="ARBA00023008"/>
    </source>
</evidence>
<keyword evidence="5" id="KW-1185">Reference proteome</keyword>
<gene>
    <name evidence="4" type="ORF">NE848_04210</name>
</gene>
<dbReference type="PROSITE" id="PS51352">
    <property type="entry name" value="THIOREDOXIN_2"/>
    <property type="match status" value="1"/>
</dbReference>
<dbReference type="InterPro" id="IPR003782">
    <property type="entry name" value="SCO1/SenC"/>
</dbReference>
<protein>
    <submittedName>
        <fullName evidence="4">SCO family protein</fullName>
    </submittedName>
</protein>
<accession>A0ABT0YYM6</accession>
<evidence type="ECO:0000259" key="3">
    <source>
        <dbReference type="PROSITE" id="PS51352"/>
    </source>
</evidence>
<feature type="domain" description="Thioredoxin" evidence="3">
    <location>
        <begin position="49"/>
        <end position="213"/>
    </location>
</feature>
<comment type="similarity">
    <text evidence="1">Belongs to the SCO1/2 family.</text>
</comment>
<dbReference type="PANTHER" id="PTHR12151:SF25">
    <property type="entry name" value="LINALOOL DEHYDRATASE_ISOMERASE DOMAIN-CONTAINING PROTEIN"/>
    <property type="match status" value="1"/>
</dbReference>
<comment type="caution">
    <text evidence="4">The sequence shown here is derived from an EMBL/GenBank/DDBJ whole genome shotgun (WGS) entry which is preliminary data.</text>
</comment>